<evidence type="ECO:0000313" key="3">
    <source>
        <dbReference type="EMBL" id="WVZ98776.1"/>
    </source>
</evidence>
<dbReference type="SUPFAM" id="SSF49452">
    <property type="entry name" value="Starch-binding domain-like"/>
    <property type="match status" value="1"/>
</dbReference>
<dbReference type="InterPro" id="IPR002044">
    <property type="entry name" value="CBM20"/>
</dbReference>
<evidence type="ECO:0000313" key="4">
    <source>
        <dbReference type="Proteomes" id="UP001341281"/>
    </source>
</evidence>
<feature type="region of interest" description="Disordered" evidence="1">
    <location>
        <begin position="1"/>
        <end position="121"/>
    </location>
</feature>
<feature type="compositionally biased region" description="Polar residues" evidence="1">
    <location>
        <begin position="101"/>
        <end position="114"/>
    </location>
</feature>
<dbReference type="PANTHER" id="PTHR15048">
    <property type="entry name" value="STARCH-BINDING DOMAIN-CONTAINING PROTEIN 1"/>
    <property type="match status" value="1"/>
</dbReference>
<feature type="region of interest" description="Disordered" evidence="1">
    <location>
        <begin position="216"/>
        <end position="236"/>
    </location>
</feature>
<dbReference type="EMBL" id="CP144754">
    <property type="protein sequence ID" value="WVZ98776.1"/>
    <property type="molecule type" value="Genomic_DNA"/>
</dbReference>
<organism evidence="3 4">
    <name type="scientific">Paspalum notatum var. saurae</name>
    <dbReference type="NCBI Taxonomy" id="547442"/>
    <lineage>
        <taxon>Eukaryota</taxon>
        <taxon>Viridiplantae</taxon>
        <taxon>Streptophyta</taxon>
        <taxon>Embryophyta</taxon>
        <taxon>Tracheophyta</taxon>
        <taxon>Spermatophyta</taxon>
        <taxon>Magnoliopsida</taxon>
        <taxon>Liliopsida</taxon>
        <taxon>Poales</taxon>
        <taxon>Poaceae</taxon>
        <taxon>PACMAD clade</taxon>
        <taxon>Panicoideae</taxon>
        <taxon>Andropogonodae</taxon>
        <taxon>Paspaleae</taxon>
        <taxon>Paspalinae</taxon>
        <taxon>Paspalum</taxon>
    </lineage>
</organism>
<evidence type="ECO:0000259" key="2">
    <source>
        <dbReference type="PROSITE" id="PS51166"/>
    </source>
</evidence>
<dbReference type="FunFam" id="2.60.40.10:FF:000552">
    <property type="entry name" value="Related to glucoamylase"/>
    <property type="match status" value="1"/>
</dbReference>
<dbReference type="GO" id="GO:2001070">
    <property type="term" value="F:starch binding"/>
    <property type="evidence" value="ECO:0007669"/>
    <property type="project" value="InterPro"/>
</dbReference>
<proteinExistence type="predicted"/>
<evidence type="ECO:0000256" key="1">
    <source>
        <dbReference type="SAM" id="MobiDB-lite"/>
    </source>
</evidence>
<keyword evidence="4" id="KW-1185">Reference proteome</keyword>
<feature type="domain" description="CBM20" evidence="2">
    <location>
        <begin position="257"/>
        <end position="359"/>
    </location>
</feature>
<reference evidence="3 4" key="1">
    <citation type="submission" date="2024-02" db="EMBL/GenBank/DDBJ databases">
        <title>High-quality chromosome-scale genome assembly of Pensacola bahiagrass (Paspalum notatum Flugge var. saurae).</title>
        <authorList>
            <person name="Vega J.M."/>
            <person name="Podio M."/>
            <person name="Orjuela J."/>
            <person name="Siena L.A."/>
            <person name="Pessino S.C."/>
            <person name="Combes M.C."/>
            <person name="Mariac C."/>
            <person name="Albertini E."/>
            <person name="Pupilli F."/>
            <person name="Ortiz J.P.A."/>
            <person name="Leblanc O."/>
        </authorList>
    </citation>
    <scope>NUCLEOTIDE SEQUENCE [LARGE SCALE GENOMIC DNA]</scope>
    <source>
        <strain evidence="3">R1</strain>
        <tissue evidence="3">Leaf</tissue>
    </source>
</reference>
<feature type="compositionally biased region" description="Low complexity" evidence="1">
    <location>
        <begin position="42"/>
        <end position="57"/>
    </location>
</feature>
<dbReference type="AlphaFoldDB" id="A0AAQ3UV26"/>
<gene>
    <name evidence="3" type="ORF">U9M48_044165</name>
</gene>
<dbReference type="SMART" id="SM01065">
    <property type="entry name" value="CBM_2"/>
    <property type="match status" value="1"/>
</dbReference>
<dbReference type="InterPro" id="IPR013783">
    <property type="entry name" value="Ig-like_fold"/>
</dbReference>
<dbReference type="CDD" id="cd05467">
    <property type="entry name" value="CBM20"/>
    <property type="match status" value="1"/>
</dbReference>
<sequence length="523" mass="56760">AQPKRPRAGAARDPTAGDRRGVEDPAGWESPHPRGPAPGTFLPVPHSHLSPPASSLVGSSPSAHFPSPVPTPRRKPNPPPHGHPVRAVPCPTVERHPKPQTHGTARPASTASQHQHGRARPRGIVEARVLLLPPRTHAPVGGLFSPPLRAAGVLRRQRGNHASHGVRDGGRPWRRRVARLRGARGARGRVAGLGLAARGRWRRALVAVASLQDHHLEPPPSRARAVAPQADEHEEEGVHVNVNGAAAAAAETSSPHLVPGKTVRVRFVLKKQCAFGQSVYLVGDAPALGLWDPSNASALKWAESHEWILEKDLPANELIEFKFLLRDSAGKLHWQNGPNRSFQTGETANTLVVFEDWDDVKNQKIEEQEGVEDIGIEQAVVSDDSESRKGGTALEDELHMDNNQEVKEDESIVVAEEDKQSAVPTDASVQVDLVKTNDANPQKSMLHKEQEILDELCGKEDLENSSISCADESYAEKTGDNILSEDGVPVENGLTTAYEHDLLWGWKALQQLLMNLGSKMDTT</sequence>
<feature type="non-terminal residue" evidence="3">
    <location>
        <position position="523"/>
    </location>
</feature>
<accession>A0AAQ3UV26</accession>
<dbReference type="GO" id="GO:0016020">
    <property type="term" value="C:membrane"/>
    <property type="evidence" value="ECO:0007669"/>
    <property type="project" value="TreeGrafter"/>
</dbReference>
<dbReference type="Proteomes" id="UP001341281">
    <property type="component" value="Chromosome 10"/>
</dbReference>
<protein>
    <recommendedName>
        <fullName evidence="2">CBM20 domain-containing protein</fullName>
    </recommendedName>
</protein>
<dbReference type="Gene3D" id="2.60.40.10">
    <property type="entry name" value="Immunoglobulins"/>
    <property type="match status" value="1"/>
</dbReference>
<dbReference type="PROSITE" id="PS51166">
    <property type="entry name" value="CBM20"/>
    <property type="match status" value="1"/>
</dbReference>
<name>A0AAQ3UV26_PASNO</name>
<feature type="compositionally biased region" description="Pro residues" evidence="1">
    <location>
        <begin position="67"/>
        <end position="82"/>
    </location>
</feature>
<dbReference type="InterPro" id="IPR013784">
    <property type="entry name" value="Carb-bd-like_fold"/>
</dbReference>
<dbReference type="Pfam" id="PF00686">
    <property type="entry name" value="CBM_20"/>
    <property type="match status" value="1"/>
</dbReference>
<dbReference type="PANTHER" id="PTHR15048:SF0">
    <property type="entry name" value="STARCH-BINDING DOMAIN-CONTAINING PROTEIN 1"/>
    <property type="match status" value="1"/>
</dbReference>